<dbReference type="SUPFAM" id="SSF48452">
    <property type="entry name" value="TPR-like"/>
    <property type="match status" value="1"/>
</dbReference>
<evidence type="ECO:0000256" key="2">
    <source>
        <dbReference type="ARBA" id="ARBA00019992"/>
    </source>
</evidence>
<evidence type="ECO:0000256" key="1">
    <source>
        <dbReference type="ARBA" id="ARBA00005857"/>
    </source>
</evidence>
<dbReference type="RefSeq" id="WP_207046984.1">
    <property type="nucleotide sequence ID" value="NZ_JAFLNC010000005.1"/>
</dbReference>
<accession>A0ABS3F8D7</accession>
<evidence type="ECO:0000313" key="5">
    <source>
        <dbReference type="EMBL" id="MBO0334788.1"/>
    </source>
</evidence>
<organism evidence="5 6">
    <name type="scientific">Sneathiella sedimenti</name>
    <dbReference type="NCBI Taxonomy" id="2816034"/>
    <lineage>
        <taxon>Bacteria</taxon>
        <taxon>Pseudomonadati</taxon>
        <taxon>Pseudomonadota</taxon>
        <taxon>Alphaproteobacteria</taxon>
        <taxon>Sneathiellales</taxon>
        <taxon>Sneathiellaceae</taxon>
        <taxon>Sneathiella</taxon>
    </lineage>
</organism>
<sequence>MQDLYGNEVSTGSRAALDAYDEGVNLFLAAQASAGEAFEQAISHDPSFVLAHAALARHHQMYARPTEAVKAMISARELGNGYTAREQSHIAIIGQLIDGKSTAAYEAIKTHVADYPRDMLILQPCAGVFGLIGFSGRTGRDAEIFAFYDNLKDHFEADWWFDSVYAFALSELGRLSEAEPIIERSYEANPANANAAHYKGHFHYEAGEHQAGWEFTRDWLKSYDPASLMHCHISWHEALWALDLGHLESAWETLEKSVRPGRAWGPPINVLNDMAAFLLRAEFAGQKRREDLWQETSDYATIYFPDPGVSFADAHAALAHAMAGNEVALQKLKEADAGFASDMVRALADVFGAFAAADWQKVVDGLLPLMSSHERLGGSNAQRDLIEFTLLHALLQLGKTEEASRLFAMRRPLLAKDGLPASLLPTEDAA</sequence>
<dbReference type="EMBL" id="JAFLNC010000005">
    <property type="protein sequence ID" value="MBO0334788.1"/>
    <property type="molecule type" value="Genomic_DNA"/>
</dbReference>
<evidence type="ECO:0000256" key="3">
    <source>
        <dbReference type="ARBA" id="ARBA00022737"/>
    </source>
</evidence>
<evidence type="ECO:0000313" key="6">
    <source>
        <dbReference type="Proteomes" id="UP000664761"/>
    </source>
</evidence>
<dbReference type="Proteomes" id="UP000664761">
    <property type="component" value="Unassembled WGS sequence"/>
</dbReference>
<reference evidence="5 6" key="1">
    <citation type="submission" date="2021-03" db="EMBL/GenBank/DDBJ databases">
        <title>Sneathiella sp. CAU 1612 isolated from Kang Won-do.</title>
        <authorList>
            <person name="Kim W."/>
        </authorList>
    </citation>
    <scope>NUCLEOTIDE SEQUENCE [LARGE SCALE GENOMIC DNA]</scope>
    <source>
        <strain evidence="5 6">CAU 1612</strain>
    </source>
</reference>
<comment type="caution">
    <text evidence="5">The sequence shown here is derived from an EMBL/GenBank/DDBJ whole genome shotgun (WGS) entry which is preliminary data.</text>
</comment>
<comment type="similarity">
    <text evidence="1">Belongs to the TTC38 family.</text>
</comment>
<dbReference type="CDD" id="cd05804">
    <property type="entry name" value="StaR_like"/>
    <property type="match status" value="1"/>
</dbReference>
<keyword evidence="3" id="KW-0677">Repeat</keyword>
<keyword evidence="4" id="KW-0802">TPR repeat</keyword>
<dbReference type="Gene3D" id="1.25.40.10">
    <property type="entry name" value="Tetratricopeptide repeat domain"/>
    <property type="match status" value="1"/>
</dbReference>
<keyword evidence="6" id="KW-1185">Reference proteome</keyword>
<proteinExistence type="inferred from homology"/>
<dbReference type="InterPro" id="IPR033891">
    <property type="entry name" value="TTC38"/>
</dbReference>
<dbReference type="PANTHER" id="PTHR16263:SF4">
    <property type="entry name" value="TETRATRICOPEPTIDE REPEAT PROTEIN 38"/>
    <property type="match status" value="1"/>
</dbReference>
<dbReference type="PANTHER" id="PTHR16263">
    <property type="entry name" value="TETRATRICOPEPTIDE REPEAT PROTEIN 38"/>
    <property type="match status" value="1"/>
</dbReference>
<dbReference type="InterPro" id="IPR011990">
    <property type="entry name" value="TPR-like_helical_dom_sf"/>
</dbReference>
<gene>
    <name evidence="5" type="ORF">J0X12_14270</name>
</gene>
<protein>
    <recommendedName>
        <fullName evidence="2">Tetratricopeptide repeat protein 38</fullName>
    </recommendedName>
</protein>
<evidence type="ECO:0000256" key="4">
    <source>
        <dbReference type="ARBA" id="ARBA00022803"/>
    </source>
</evidence>
<name>A0ABS3F8D7_9PROT</name>